<dbReference type="AlphaFoldDB" id="A0A5M3MGB1"/>
<name>A0A5M3MGB1_CONPW</name>
<sequence length="542" mass="61861">MAAKASLTLLLDCFYCLRMDCAAISIDYKLNFKPEKADQIPLLHERVAQRMYDLFTLNGGLYIKMGQAIGANAPLMPRPMQDKFGRLFDDAPQIPYESVLAVFKKEFGRPPAGPDGLFEEFEEQAMASASVAQVHKAKTKDGRWVAVKIQKPDVSRQINYDLTAFKAVMWMFEHWVFDLPVYFVADFITDHLKQELDFVQEATNSRTMAAFVAAEPRLAQQVHIPKVYPEYSSKRIMTAEWIDGVRLSNRASIRKLMGERDKDAQAAQLPPHLEGVRLQGGVRAVMQSMVELFSAQMFSWGWVHCDPHPGNIIIRPHPERPGKPQLVLLDHGLYVRVQEPFRRQYATLWRGLLAADFKAIEGVITQWGFGAPDLFASATLMRPIKLRGQKPRKGGVPMAELNQYDHGVMMKARLKEFLTDTDKMPKELIFLGRNMRIVQGNNQALGSPVNRIKITGYWASRSLVTMPSLTLSERIREYWHYFIFQTVMLSIDTAFWLSKLNEMTRRFLGLKTESFEDELERSMRGYAKTHMGVDVAPDAFNG</sequence>
<accession>A0A5M3MGB1</accession>
<proteinExistence type="inferred from homology"/>
<dbReference type="KEGG" id="cput:CONPUDRAFT_156978"/>
<dbReference type="InterPro" id="IPR011009">
    <property type="entry name" value="Kinase-like_dom_sf"/>
</dbReference>
<dbReference type="PANTHER" id="PTHR43173:SF37">
    <property type="entry name" value="ABC1 FAMILY PROTEIN C10F6.14C"/>
    <property type="match status" value="1"/>
</dbReference>
<gene>
    <name evidence="4" type="ORF">CONPUDRAFT_156978</name>
</gene>
<reference evidence="5" key="1">
    <citation type="journal article" date="2012" name="Science">
        <title>The Paleozoic origin of enzymatic lignin decomposition reconstructed from 31 fungal genomes.</title>
        <authorList>
            <person name="Floudas D."/>
            <person name="Binder M."/>
            <person name="Riley R."/>
            <person name="Barry K."/>
            <person name="Blanchette R.A."/>
            <person name="Henrissat B."/>
            <person name="Martinez A.T."/>
            <person name="Otillar R."/>
            <person name="Spatafora J.W."/>
            <person name="Yadav J.S."/>
            <person name="Aerts A."/>
            <person name="Benoit I."/>
            <person name="Boyd A."/>
            <person name="Carlson A."/>
            <person name="Copeland A."/>
            <person name="Coutinho P.M."/>
            <person name="de Vries R.P."/>
            <person name="Ferreira P."/>
            <person name="Findley K."/>
            <person name="Foster B."/>
            <person name="Gaskell J."/>
            <person name="Glotzer D."/>
            <person name="Gorecki P."/>
            <person name="Heitman J."/>
            <person name="Hesse C."/>
            <person name="Hori C."/>
            <person name="Igarashi K."/>
            <person name="Jurgens J.A."/>
            <person name="Kallen N."/>
            <person name="Kersten P."/>
            <person name="Kohler A."/>
            <person name="Kuees U."/>
            <person name="Kumar T.K.A."/>
            <person name="Kuo A."/>
            <person name="LaButti K."/>
            <person name="Larrondo L.F."/>
            <person name="Lindquist E."/>
            <person name="Ling A."/>
            <person name="Lombard V."/>
            <person name="Lucas S."/>
            <person name="Lundell T."/>
            <person name="Martin R."/>
            <person name="McLaughlin D.J."/>
            <person name="Morgenstern I."/>
            <person name="Morin E."/>
            <person name="Murat C."/>
            <person name="Nagy L.G."/>
            <person name="Nolan M."/>
            <person name="Ohm R.A."/>
            <person name="Patyshakuliyeva A."/>
            <person name="Rokas A."/>
            <person name="Ruiz-Duenas F.J."/>
            <person name="Sabat G."/>
            <person name="Salamov A."/>
            <person name="Samejima M."/>
            <person name="Schmutz J."/>
            <person name="Slot J.C."/>
            <person name="St John F."/>
            <person name="Stenlid J."/>
            <person name="Sun H."/>
            <person name="Sun S."/>
            <person name="Syed K."/>
            <person name="Tsang A."/>
            <person name="Wiebenga A."/>
            <person name="Young D."/>
            <person name="Pisabarro A."/>
            <person name="Eastwood D.C."/>
            <person name="Martin F."/>
            <person name="Cullen D."/>
            <person name="Grigoriev I.V."/>
            <person name="Hibbett D.S."/>
        </authorList>
    </citation>
    <scope>NUCLEOTIDE SEQUENCE [LARGE SCALE GENOMIC DNA]</scope>
    <source>
        <strain evidence="5">RWD-64-598 SS2</strain>
    </source>
</reference>
<dbReference type="EMBL" id="JH711583">
    <property type="protein sequence ID" value="EIW77794.1"/>
    <property type="molecule type" value="Genomic_DNA"/>
</dbReference>
<evidence type="ECO:0000313" key="4">
    <source>
        <dbReference type="EMBL" id="EIW77794.1"/>
    </source>
</evidence>
<keyword evidence="2" id="KW-0732">Signal</keyword>
<evidence type="ECO:0000256" key="2">
    <source>
        <dbReference type="SAM" id="SignalP"/>
    </source>
</evidence>
<dbReference type="GeneID" id="19203682"/>
<organism evidence="4 5">
    <name type="scientific">Coniophora puteana (strain RWD-64-598)</name>
    <name type="common">Brown rot fungus</name>
    <dbReference type="NCBI Taxonomy" id="741705"/>
    <lineage>
        <taxon>Eukaryota</taxon>
        <taxon>Fungi</taxon>
        <taxon>Dikarya</taxon>
        <taxon>Basidiomycota</taxon>
        <taxon>Agaricomycotina</taxon>
        <taxon>Agaricomycetes</taxon>
        <taxon>Agaricomycetidae</taxon>
        <taxon>Boletales</taxon>
        <taxon>Coniophorineae</taxon>
        <taxon>Coniophoraceae</taxon>
        <taxon>Coniophora</taxon>
    </lineage>
</organism>
<protein>
    <submittedName>
        <fullName evidence="4">ABC1-domain-containing protein</fullName>
    </submittedName>
</protein>
<dbReference type="RefSeq" id="XP_007772137.1">
    <property type="nucleotide sequence ID" value="XM_007773947.1"/>
</dbReference>
<comment type="caution">
    <text evidence="4">The sequence shown here is derived from an EMBL/GenBank/DDBJ whole genome shotgun (WGS) entry which is preliminary data.</text>
</comment>
<evidence type="ECO:0000259" key="3">
    <source>
        <dbReference type="Pfam" id="PF03109"/>
    </source>
</evidence>
<dbReference type="InterPro" id="IPR051130">
    <property type="entry name" value="Mito_struct-func_regulator"/>
</dbReference>
<dbReference type="OrthoDB" id="427480at2759"/>
<dbReference type="CDD" id="cd13969">
    <property type="entry name" value="ADCK1-like"/>
    <property type="match status" value="1"/>
</dbReference>
<dbReference type="PANTHER" id="PTHR43173">
    <property type="entry name" value="ABC1 FAMILY PROTEIN"/>
    <property type="match status" value="1"/>
</dbReference>
<feature type="domain" description="ABC1 atypical kinase-like" evidence="3">
    <location>
        <begin position="87"/>
        <end position="361"/>
    </location>
</feature>
<evidence type="ECO:0000256" key="1">
    <source>
        <dbReference type="ARBA" id="ARBA00009670"/>
    </source>
</evidence>
<dbReference type="InterPro" id="IPR045307">
    <property type="entry name" value="ADCK1_dom"/>
</dbReference>
<feature type="signal peptide" evidence="2">
    <location>
        <begin position="1"/>
        <end position="23"/>
    </location>
</feature>
<dbReference type="InterPro" id="IPR004147">
    <property type="entry name" value="ABC1_dom"/>
</dbReference>
<evidence type="ECO:0000313" key="5">
    <source>
        <dbReference type="Proteomes" id="UP000053558"/>
    </source>
</evidence>
<dbReference type="SUPFAM" id="SSF56112">
    <property type="entry name" value="Protein kinase-like (PK-like)"/>
    <property type="match status" value="1"/>
</dbReference>
<feature type="chain" id="PRO_5024457208" evidence="2">
    <location>
        <begin position="24"/>
        <end position="542"/>
    </location>
</feature>
<dbReference type="Pfam" id="PF03109">
    <property type="entry name" value="ABC1"/>
    <property type="match status" value="1"/>
</dbReference>
<comment type="similarity">
    <text evidence="1">Belongs to the protein kinase superfamily. ADCK protein kinase family.</text>
</comment>
<dbReference type="Proteomes" id="UP000053558">
    <property type="component" value="Unassembled WGS sequence"/>
</dbReference>
<dbReference type="OMA" id="DVMTTMV"/>
<keyword evidence="5" id="KW-1185">Reference proteome</keyword>